<proteinExistence type="predicted"/>
<organism evidence="2 3">
    <name type="scientific">Leptonema illini DSM 21528</name>
    <dbReference type="NCBI Taxonomy" id="929563"/>
    <lineage>
        <taxon>Bacteria</taxon>
        <taxon>Pseudomonadati</taxon>
        <taxon>Spirochaetota</taxon>
        <taxon>Spirochaetia</taxon>
        <taxon>Leptospirales</taxon>
        <taxon>Leptospiraceae</taxon>
        <taxon>Leptonema</taxon>
    </lineage>
</organism>
<reference evidence="2 3" key="1">
    <citation type="submission" date="2011-10" db="EMBL/GenBank/DDBJ databases">
        <title>The Improved High-Quality Draft genome of Leptonema illini DSM 21528.</title>
        <authorList>
            <consortium name="US DOE Joint Genome Institute (JGI-PGF)"/>
            <person name="Lucas S."/>
            <person name="Copeland A."/>
            <person name="Lapidus A."/>
            <person name="Glavina del Rio T."/>
            <person name="Dalin E."/>
            <person name="Tice H."/>
            <person name="Bruce D."/>
            <person name="Goodwin L."/>
            <person name="Pitluck S."/>
            <person name="Peters L."/>
            <person name="Mikhailova N."/>
            <person name="Held B."/>
            <person name="Kyrpides N."/>
            <person name="Mavromatis K."/>
            <person name="Ivanova N."/>
            <person name="Markowitz V."/>
            <person name="Cheng J.-F."/>
            <person name="Hugenholtz P."/>
            <person name="Woyke T."/>
            <person name="Wu D."/>
            <person name="Gronow S."/>
            <person name="Wellnitz S."/>
            <person name="Brambilla E.-M."/>
            <person name="Klenk H.-P."/>
            <person name="Eisen J.A."/>
        </authorList>
    </citation>
    <scope>NUCLEOTIDE SEQUENCE [LARGE SCALE GENOMIC DNA]</scope>
    <source>
        <strain evidence="2 3">DSM 21528</strain>
    </source>
</reference>
<feature type="transmembrane region" description="Helical" evidence="1">
    <location>
        <begin position="84"/>
        <end position="102"/>
    </location>
</feature>
<evidence type="ECO:0000313" key="3">
    <source>
        <dbReference type="Proteomes" id="UP000005737"/>
    </source>
</evidence>
<evidence type="ECO:0000256" key="1">
    <source>
        <dbReference type="SAM" id="Phobius"/>
    </source>
</evidence>
<dbReference type="Pfam" id="PF06993">
    <property type="entry name" value="DUF1304"/>
    <property type="match status" value="1"/>
</dbReference>
<dbReference type="Proteomes" id="UP000005737">
    <property type="component" value="Unassembled WGS sequence"/>
</dbReference>
<dbReference type="EMBL" id="JH597773">
    <property type="protein sequence ID" value="EHQ06240.1"/>
    <property type="molecule type" value="Genomic_DNA"/>
</dbReference>
<dbReference type="HOGENOM" id="CLU_129819_1_1_12"/>
<keyword evidence="1" id="KW-1133">Transmembrane helix</keyword>
<gene>
    <name evidence="2" type="ORF">Lepil_1553</name>
</gene>
<keyword evidence="1" id="KW-0812">Transmembrane</keyword>
<evidence type="ECO:0000313" key="2">
    <source>
        <dbReference type="EMBL" id="EHQ06240.1"/>
    </source>
</evidence>
<keyword evidence="1" id="KW-0472">Membrane</keyword>
<keyword evidence="3" id="KW-1185">Reference proteome</keyword>
<protein>
    <recommendedName>
        <fullName evidence="4">DUF1304 domain-containing protein</fullName>
    </recommendedName>
</protein>
<dbReference type="InterPro" id="IPR009732">
    <property type="entry name" value="DUF1304"/>
</dbReference>
<feature type="transmembrane region" description="Helical" evidence="1">
    <location>
        <begin position="6"/>
        <end position="29"/>
    </location>
</feature>
<dbReference type="PANTHER" id="PTHR38446:SF1">
    <property type="entry name" value="BLL0914 PROTEIN"/>
    <property type="match status" value="1"/>
</dbReference>
<evidence type="ECO:0008006" key="4">
    <source>
        <dbReference type="Google" id="ProtNLM"/>
    </source>
</evidence>
<name>H2CA82_9LEPT</name>
<dbReference type="AlphaFoldDB" id="H2CA82"/>
<feature type="transmembrane region" description="Helical" evidence="1">
    <location>
        <begin position="59"/>
        <end position="78"/>
    </location>
</feature>
<feature type="transmembrane region" description="Helical" evidence="1">
    <location>
        <begin position="109"/>
        <end position="127"/>
    </location>
</feature>
<dbReference type="PANTHER" id="PTHR38446">
    <property type="entry name" value="BLL0914 PROTEIN"/>
    <property type="match status" value="1"/>
</dbReference>
<sequence length="128" mass="13892">MELLEIIARVLASLTGLLHVWIFIMESVLWMRPSIYRRFAVPSKEQATQLKDVMLNQGYYNLFLALGSLFGAAFFTSIDGAATVLLYSNLCIAGAGAVLLISKPALFRAALIQGLPALVAVVTAFLSL</sequence>
<accession>H2CA82</accession>